<evidence type="ECO:0000259" key="2">
    <source>
        <dbReference type="Pfam" id="PF05305"/>
    </source>
</evidence>
<sequence>MKAVCGLRMLCIPAVVAAALTVGSGVAAADDDGYLGQLKKIGVVWQPGGEGTLISLGHAICSDRAAGKTPDELATDVHSGLSSSFNYGDATAIVSAAESNYCP</sequence>
<name>A0A051TY05_9MYCO</name>
<accession>A0A051TY05</accession>
<feature type="domain" description="DUF732" evidence="2">
    <location>
        <begin position="30"/>
        <end position="103"/>
    </location>
</feature>
<comment type="caution">
    <text evidence="3">The sequence shown here is derived from an EMBL/GenBank/DDBJ whole genome shotgun (WGS) entry which is preliminary data.</text>
</comment>
<protein>
    <recommendedName>
        <fullName evidence="2">DUF732 domain-containing protein</fullName>
    </recommendedName>
</protein>
<evidence type="ECO:0000256" key="1">
    <source>
        <dbReference type="SAM" id="SignalP"/>
    </source>
</evidence>
<evidence type="ECO:0000313" key="4">
    <source>
        <dbReference type="Proteomes" id="UP000025947"/>
    </source>
</evidence>
<dbReference type="Proteomes" id="UP000025947">
    <property type="component" value="Unassembled WGS sequence"/>
</dbReference>
<keyword evidence="1" id="KW-0732">Signal</keyword>
<dbReference type="AlphaFoldDB" id="A0A051TY05"/>
<dbReference type="Pfam" id="PF05305">
    <property type="entry name" value="DUF732"/>
    <property type="match status" value="1"/>
</dbReference>
<proteinExistence type="predicted"/>
<gene>
    <name evidence="3" type="ORF">K875_04490</name>
</gene>
<feature type="signal peptide" evidence="1">
    <location>
        <begin position="1"/>
        <end position="29"/>
    </location>
</feature>
<evidence type="ECO:0000313" key="3">
    <source>
        <dbReference type="EMBL" id="KBZ61528.1"/>
    </source>
</evidence>
<dbReference type="InterPro" id="IPR007969">
    <property type="entry name" value="DUF732"/>
</dbReference>
<keyword evidence="4" id="KW-1185">Reference proteome</keyword>
<dbReference type="EMBL" id="JLXW01000010">
    <property type="protein sequence ID" value="KBZ61528.1"/>
    <property type="molecule type" value="Genomic_DNA"/>
</dbReference>
<dbReference type="PATRIC" id="fig|1324261.3.peg.4522"/>
<reference evidence="3 4" key="1">
    <citation type="submission" date="2014-04" db="EMBL/GenBank/DDBJ databases">
        <title>The Genome Sequence of Mycobacterium tuberculosis TKK-01-0051.</title>
        <authorList>
            <consortium name="The Broad Institute Genomics Platform"/>
            <consortium name="The Broad Institute Genome Sequencing Center for Infectious Disease"/>
            <person name="Earl A.M."/>
            <person name="Cohen K."/>
            <person name="Pym A."/>
            <person name="Bishai W."/>
            <person name="Maharaj K."/>
            <person name="Desjardins C."/>
            <person name="Abeel T."/>
            <person name="Young S."/>
            <person name="Zeng Q."/>
            <person name="Gargeya S."/>
            <person name="Abouelleil A."/>
            <person name="Alvarado L."/>
            <person name="Chapman S.B."/>
            <person name="Gainer-Dewar J."/>
            <person name="Goldberg J."/>
            <person name="Griggs A."/>
            <person name="Gujja S."/>
            <person name="Hansen M."/>
            <person name="Howarth C."/>
            <person name="Imamovic A."/>
            <person name="Larimer J."/>
            <person name="Murphy C."/>
            <person name="Naylor J."/>
            <person name="Pearson M."/>
            <person name="Poon T.W."/>
            <person name="Priest M."/>
            <person name="Roberts A."/>
            <person name="Saif S."/>
            <person name="Shea T."/>
            <person name="Sykes S."/>
            <person name="Wortman J."/>
            <person name="Nusbaum C."/>
            <person name="Birren B."/>
        </authorList>
    </citation>
    <scope>NUCLEOTIDE SEQUENCE [LARGE SCALE GENOMIC DNA]</scope>
    <source>
        <strain evidence="3 4">TKK-01-0051</strain>
    </source>
</reference>
<dbReference type="HOGENOM" id="CLU_135573_0_0_11"/>
<organism evidence="3 4">
    <name type="scientific">Mycobacterium [tuberculosis] TKK-01-0051</name>
    <dbReference type="NCBI Taxonomy" id="1324261"/>
    <lineage>
        <taxon>Bacteria</taxon>
        <taxon>Bacillati</taxon>
        <taxon>Actinomycetota</taxon>
        <taxon>Actinomycetes</taxon>
        <taxon>Mycobacteriales</taxon>
        <taxon>Mycobacteriaceae</taxon>
        <taxon>Mycobacterium</taxon>
        <taxon>Mycobacterium avium complex (MAC)</taxon>
    </lineage>
</organism>
<feature type="chain" id="PRO_5039119483" description="DUF732 domain-containing protein" evidence="1">
    <location>
        <begin position="30"/>
        <end position="103"/>
    </location>
</feature>